<dbReference type="InterPro" id="IPR017441">
    <property type="entry name" value="Protein_kinase_ATP_BS"/>
</dbReference>
<dbReference type="PROSITE" id="PS50011">
    <property type="entry name" value="PROTEIN_KINASE_DOM"/>
    <property type="match status" value="1"/>
</dbReference>
<evidence type="ECO:0000256" key="5">
    <source>
        <dbReference type="RuleBase" id="RU000304"/>
    </source>
</evidence>
<feature type="region of interest" description="Disordered" evidence="6">
    <location>
        <begin position="332"/>
        <end position="455"/>
    </location>
</feature>
<comment type="similarity">
    <text evidence="5">Belongs to the protein kinase superfamily.</text>
</comment>
<dbReference type="InterPro" id="IPR000719">
    <property type="entry name" value="Prot_kinase_dom"/>
</dbReference>
<dbReference type="EC" id="2.7.11.1" evidence="1"/>
<dbReference type="GO" id="GO:0004674">
    <property type="term" value="F:protein serine/threonine kinase activity"/>
    <property type="evidence" value="ECO:0007669"/>
    <property type="project" value="UniProtKB-KW"/>
</dbReference>
<name>A0AAN9VWY6_9ORTH</name>
<keyword evidence="5" id="KW-0808">Transferase</keyword>
<feature type="binding site" evidence="4">
    <location>
        <position position="76"/>
    </location>
    <ligand>
        <name>ATP</name>
        <dbReference type="ChEBI" id="CHEBI:30616"/>
    </ligand>
</feature>
<keyword evidence="3 4" id="KW-0067">ATP-binding</keyword>
<dbReference type="PROSITE" id="PS00107">
    <property type="entry name" value="PROTEIN_KINASE_ATP"/>
    <property type="match status" value="1"/>
</dbReference>
<evidence type="ECO:0000313" key="9">
    <source>
        <dbReference type="Proteomes" id="UP001378592"/>
    </source>
</evidence>
<evidence type="ECO:0000256" key="4">
    <source>
        <dbReference type="PROSITE-ProRule" id="PRU10141"/>
    </source>
</evidence>
<evidence type="ECO:0000259" key="7">
    <source>
        <dbReference type="PROSITE" id="PS50011"/>
    </source>
</evidence>
<feature type="compositionally biased region" description="Acidic residues" evidence="6">
    <location>
        <begin position="418"/>
        <end position="427"/>
    </location>
</feature>
<dbReference type="PROSITE" id="PS00108">
    <property type="entry name" value="PROTEIN_KINASE_ST"/>
    <property type="match status" value="1"/>
</dbReference>
<keyword evidence="2 4" id="KW-0547">Nucleotide-binding</keyword>
<evidence type="ECO:0000256" key="3">
    <source>
        <dbReference type="ARBA" id="ARBA00022840"/>
    </source>
</evidence>
<feature type="compositionally biased region" description="Basic and acidic residues" evidence="6">
    <location>
        <begin position="381"/>
        <end position="397"/>
    </location>
</feature>
<protein>
    <recommendedName>
        <fullName evidence="1">non-specific serine/threonine protein kinase</fullName>
        <ecNumber evidence="1">2.7.11.1</ecNumber>
    </recommendedName>
</protein>
<dbReference type="InterPro" id="IPR011009">
    <property type="entry name" value="Kinase-like_dom_sf"/>
</dbReference>
<proteinExistence type="inferred from homology"/>
<comment type="caution">
    <text evidence="8">The sequence shown here is derived from an EMBL/GenBank/DDBJ whole genome shotgun (WGS) entry which is preliminary data.</text>
</comment>
<feature type="compositionally biased region" description="Basic and acidic residues" evidence="6">
    <location>
        <begin position="341"/>
        <end position="363"/>
    </location>
</feature>
<feature type="region of interest" description="Disordered" evidence="6">
    <location>
        <begin position="1"/>
        <end position="29"/>
    </location>
</feature>
<keyword evidence="5" id="KW-0418">Kinase</keyword>
<dbReference type="SMART" id="SM00220">
    <property type="entry name" value="S_TKc"/>
    <property type="match status" value="1"/>
</dbReference>
<dbReference type="EMBL" id="JAZDUA010000070">
    <property type="protein sequence ID" value="KAK7869705.1"/>
    <property type="molecule type" value="Genomic_DNA"/>
</dbReference>
<keyword evidence="9" id="KW-1185">Reference proteome</keyword>
<dbReference type="SUPFAM" id="SSF56112">
    <property type="entry name" value="Protein kinase-like (PK-like)"/>
    <property type="match status" value="1"/>
</dbReference>
<gene>
    <name evidence="8" type="ORF">R5R35_011775</name>
</gene>
<evidence type="ECO:0000256" key="2">
    <source>
        <dbReference type="ARBA" id="ARBA00022741"/>
    </source>
</evidence>
<sequence length="455" mass="51118">MSRNAKAATTKAAAKPAAKRKGGKYQMPDPLPNGEILTDLCKKQWKLGPSIGKGGFGEIYSATEVASQGKNSYVIKIEPKENGPLFVEMHFFMKVCKADDIDKWMSSNKIKFLGLPRFVGNGSHQHNGKPYRFVVMEKFGKNLDSVLKENNNVLDKEFIFKIALQVLDALEYIHSRGYVHADVKGGNLLLGLKKGSEDKIYLVDFGLASKYSSEYKPDPKCAHNGTIEFTSRDAHVGATTRRGDLEILGYNMLRWFTARLPWEDKLTDCVYVQQEKLKFMNDIPGQIQKCFGSQPVPEALTKYFQYVALMAPTASPDYDLCRSIFQEGLKAGRKPQITSPKGDHKPAKNSVSKETKNANKLETTDIQTVERKRRSPVKAVNNEKKRVTENVTEDSKPSRPMRAARNHVANGYVPESDSFSDDSDDFLPEASPKQKQTVKRRSNDKNKGSPKKKRQ</sequence>
<dbReference type="Proteomes" id="UP001378592">
    <property type="component" value="Unassembled WGS sequence"/>
</dbReference>
<dbReference type="AlphaFoldDB" id="A0AAN9VWY6"/>
<feature type="compositionally biased region" description="Low complexity" evidence="6">
    <location>
        <begin position="1"/>
        <end position="16"/>
    </location>
</feature>
<accession>A0AAN9VWY6</accession>
<dbReference type="Pfam" id="PF00069">
    <property type="entry name" value="Pkinase"/>
    <property type="match status" value="1"/>
</dbReference>
<dbReference type="GO" id="GO:0005524">
    <property type="term" value="F:ATP binding"/>
    <property type="evidence" value="ECO:0007669"/>
    <property type="project" value="UniProtKB-UniRule"/>
</dbReference>
<evidence type="ECO:0000256" key="6">
    <source>
        <dbReference type="SAM" id="MobiDB-lite"/>
    </source>
</evidence>
<evidence type="ECO:0000256" key="1">
    <source>
        <dbReference type="ARBA" id="ARBA00012513"/>
    </source>
</evidence>
<dbReference type="InterPro" id="IPR008271">
    <property type="entry name" value="Ser/Thr_kinase_AS"/>
</dbReference>
<dbReference type="PANTHER" id="PTHR11909">
    <property type="entry name" value="CASEIN KINASE-RELATED"/>
    <property type="match status" value="1"/>
</dbReference>
<dbReference type="InterPro" id="IPR050235">
    <property type="entry name" value="CK1_Ser-Thr_kinase"/>
</dbReference>
<keyword evidence="5" id="KW-0723">Serine/threonine-protein kinase</keyword>
<dbReference type="Gene3D" id="1.10.510.10">
    <property type="entry name" value="Transferase(Phosphotransferase) domain 1"/>
    <property type="match status" value="1"/>
</dbReference>
<evidence type="ECO:0000313" key="8">
    <source>
        <dbReference type="EMBL" id="KAK7869705.1"/>
    </source>
</evidence>
<feature type="domain" description="Protein kinase" evidence="7">
    <location>
        <begin position="45"/>
        <end position="325"/>
    </location>
</feature>
<organism evidence="8 9">
    <name type="scientific">Gryllus longicercus</name>
    <dbReference type="NCBI Taxonomy" id="2509291"/>
    <lineage>
        <taxon>Eukaryota</taxon>
        <taxon>Metazoa</taxon>
        <taxon>Ecdysozoa</taxon>
        <taxon>Arthropoda</taxon>
        <taxon>Hexapoda</taxon>
        <taxon>Insecta</taxon>
        <taxon>Pterygota</taxon>
        <taxon>Neoptera</taxon>
        <taxon>Polyneoptera</taxon>
        <taxon>Orthoptera</taxon>
        <taxon>Ensifera</taxon>
        <taxon>Gryllidea</taxon>
        <taxon>Grylloidea</taxon>
        <taxon>Gryllidae</taxon>
        <taxon>Gryllinae</taxon>
        <taxon>Gryllus</taxon>
    </lineage>
</organism>
<reference evidence="8 9" key="1">
    <citation type="submission" date="2024-03" db="EMBL/GenBank/DDBJ databases">
        <title>The genome assembly and annotation of the cricket Gryllus longicercus Weissman &amp; Gray.</title>
        <authorList>
            <person name="Szrajer S."/>
            <person name="Gray D."/>
            <person name="Ylla G."/>
        </authorList>
    </citation>
    <scope>NUCLEOTIDE SEQUENCE [LARGE SCALE GENOMIC DNA]</scope>
    <source>
        <strain evidence="8">DAG 2021-001</strain>
        <tissue evidence="8">Whole body minus gut</tissue>
    </source>
</reference>